<accession>A0A0T6BCK4</accession>
<evidence type="ECO:0000313" key="2">
    <source>
        <dbReference type="EMBL" id="KRT85058.1"/>
    </source>
</evidence>
<feature type="compositionally biased region" description="Polar residues" evidence="1">
    <location>
        <begin position="205"/>
        <end position="224"/>
    </location>
</feature>
<keyword evidence="3" id="KW-1185">Reference proteome</keyword>
<feature type="non-terminal residue" evidence="2">
    <location>
        <position position="280"/>
    </location>
</feature>
<dbReference type="OrthoDB" id="751084at2759"/>
<feature type="compositionally biased region" description="Basic and acidic residues" evidence="1">
    <location>
        <begin position="93"/>
        <end position="102"/>
    </location>
</feature>
<name>A0A0T6BCK4_9SCAR</name>
<protein>
    <submittedName>
        <fullName evidence="2">Uncharacterized protein</fullName>
    </submittedName>
</protein>
<dbReference type="Proteomes" id="UP000051574">
    <property type="component" value="Unassembled WGS sequence"/>
</dbReference>
<feature type="region of interest" description="Disordered" evidence="1">
    <location>
        <begin position="89"/>
        <end position="112"/>
    </location>
</feature>
<dbReference type="AlphaFoldDB" id="A0A0T6BCK4"/>
<feature type="region of interest" description="Disordered" evidence="1">
    <location>
        <begin position="179"/>
        <end position="245"/>
    </location>
</feature>
<evidence type="ECO:0000313" key="3">
    <source>
        <dbReference type="Proteomes" id="UP000051574"/>
    </source>
</evidence>
<organism evidence="2 3">
    <name type="scientific">Oryctes borbonicus</name>
    <dbReference type="NCBI Taxonomy" id="1629725"/>
    <lineage>
        <taxon>Eukaryota</taxon>
        <taxon>Metazoa</taxon>
        <taxon>Ecdysozoa</taxon>
        <taxon>Arthropoda</taxon>
        <taxon>Hexapoda</taxon>
        <taxon>Insecta</taxon>
        <taxon>Pterygota</taxon>
        <taxon>Neoptera</taxon>
        <taxon>Endopterygota</taxon>
        <taxon>Coleoptera</taxon>
        <taxon>Polyphaga</taxon>
        <taxon>Scarabaeiformia</taxon>
        <taxon>Scarabaeidae</taxon>
        <taxon>Dynastinae</taxon>
        <taxon>Oryctes</taxon>
    </lineage>
</organism>
<comment type="caution">
    <text evidence="2">The sequence shown here is derived from an EMBL/GenBank/DDBJ whole genome shotgun (WGS) entry which is preliminary data.</text>
</comment>
<proteinExistence type="predicted"/>
<evidence type="ECO:0000256" key="1">
    <source>
        <dbReference type="SAM" id="MobiDB-lite"/>
    </source>
</evidence>
<dbReference type="EMBL" id="LJIG01001882">
    <property type="protein sequence ID" value="KRT85058.1"/>
    <property type="molecule type" value="Genomic_DNA"/>
</dbReference>
<reference evidence="2 3" key="1">
    <citation type="submission" date="2015-09" db="EMBL/GenBank/DDBJ databases">
        <title>Draft genome of the scarab beetle Oryctes borbonicus.</title>
        <authorList>
            <person name="Meyer J.M."/>
            <person name="Markov G.V."/>
            <person name="Baskaran P."/>
            <person name="Herrmann M."/>
            <person name="Sommer R.J."/>
            <person name="Roedelsperger C."/>
        </authorList>
    </citation>
    <scope>NUCLEOTIDE SEQUENCE [LARGE SCALE GENOMIC DNA]</scope>
    <source>
        <strain evidence="2">OB123</strain>
        <tissue evidence="2">Whole animal</tissue>
    </source>
</reference>
<gene>
    <name evidence="2" type="ORF">AMK59_1503</name>
</gene>
<sequence length="280" mass="31329">MSDDKKFWEKPWCPKEIAENASNWSLAADMRLLKYLEVFSEATTVDNNVNNLLNNLSKASLSLDIARNKFLSLSNTQFIESRVYEDDETLLSNEEKNEKEETNTNSTEESNRNEMRLAALRGVEVINKYFDKVAVVDSDSEEDSDLTSFVLHPRDPYIARPLPYVIGTEKWYKKLHVGLGDSSSESEDEKLSEKFSDTDSESDLPITNRSQAKSISESGSSEADLSNKLDHPVANSTLNDTNKADDYLGSSEDYNSVLMPAPISQNAFAEQLVAKLGAMA</sequence>